<comment type="similarity">
    <text evidence="1 10 11">Belongs to the HAM1 NTPase family.</text>
</comment>
<keyword evidence="4 10" id="KW-0547">Nucleotide-binding</keyword>
<keyword evidence="13" id="KW-1185">Reference proteome</keyword>
<evidence type="ECO:0000256" key="7">
    <source>
        <dbReference type="ARBA" id="ARBA00023080"/>
    </source>
</evidence>
<dbReference type="InterPro" id="IPR020922">
    <property type="entry name" value="dITP/XTP_pyrophosphatase"/>
</dbReference>
<dbReference type="InterPro" id="IPR029001">
    <property type="entry name" value="ITPase-like_fam"/>
</dbReference>
<feature type="active site" description="Proton acceptor" evidence="10">
    <location>
        <position position="71"/>
    </location>
</feature>
<comment type="function">
    <text evidence="10">Pyrophosphatase that catalyzes the hydrolysis of nucleoside triphosphates to their monophosphate derivatives, with a high preference for the non-canonical purine nucleotides XTP (xanthosine triphosphate), dITP (deoxyinosine triphosphate) and ITP. Seems to function as a house-cleaning enzyme that removes non-canonical purine nucleotides from the nucleotide pool, thus preventing their incorporation into DNA/RNA and avoiding chromosomal lesions.</text>
</comment>
<dbReference type="NCBIfam" id="TIGR00042">
    <property type="entry name" value="RdgB/HAM1 family non-canonical purine NTP pyrophosphatase"/>
    <property type="match status" value="1"/>
</dbReference>
<feature type="binding site" evidence="10">
    <location>
        <begin position="9"/>
        <end position="14"/>
    </location>
    <ligand>
        <name>substrate</name>
    </ligand>
</feature>
<dbReference type="Proteomes" id="UP001154240">
    <property type="component" value="Unassembled WGS sequence"/>
</dbReference>
<evidence type="ECO:0000256" key="11">
    <source>
        <dbReference type="RuleBase" id="RU003781"/>
    </source>
</evidence>
<dbReference type="EMBL" id="JAPHEH010000001">
    <property type="protein sequence ID" value="MDG4475542.1"/>
    <property type="molecule type" value="Genomic_DNA"/>
</dbReference>
<keyword evidence="3 10" id="KW-0479">Metal-binding</keyword>
<evidence type="ECO:0000313" key="13">
    <source>
        <dbReference type="Proteomes" id="UP001154240"/>
    </source>
</evidence>
<gene>
    <name evidence="12" type="ORF">OLX77_05130</name>
</gene>
<comment type="catalytic activity">
    <reaction evidence="8 10">
        <text>dITP + H2O = dIMP + diphosphate + H(+)</text>
        <dbReference type="Rhea" id="RHEA:28342"/>
        <dbReference type="ChEBI" id="CHEBI:15377"/>
        <dbReference type="ChEBI" id="CHEBI:15378"/>
        <dbReference type="ChEBI" id="CHEBI:33019"/>
        <dbReference type="ChEBI" id="CHEBI:61194"/>
        <dbReference type="ChEBI" id="CHEBI:61382"/>
        <dbReference type="EC" id="3.6.1.66"/>
    </reaction>
</comment>
<feature type="binding site" evidence="10">
    <location>
        <begin position="180"/>
        <end position="181"/>
    </location>
    <ligand>
        <name>substrate</name>
    </ligand>
</feature>
<name>A0A9X4MF76_9BACT</name>
<comment type="catalytic activity">
    <reaction evidence="10">
        <text>ITP + H2O = IMP + diphosphate + H(+)</text>
        <dbReference type="Rhea" id="RHEA:29399"/>
        <dbReference type="ChEBI" id="CHEBI:15377"/>
        <dbReference type="ChEBI" id="CHEBI:15378"/>
        <dbReference type="ChEBI" id="CHEBI:33019"/>
        <dbReference type="ChEBI" id="CHEBI:58053"/>
        <dbReference type="ChEBI" id="CHEBI:61402"/>
        <dbReference type="EC" id="3.6.1.66"/>
    </reaction>
</comment>
<evidence type="ECO:0000313" key="12">
    <source>
        <dbReference type="EMBL" id="MDG4475542.1"/>
    </source>
</evidence>
<dbReference type="GO" id="GO:0005829">
    <property type="term" value="C:cytosol"/>
    <property type="evidence" value="ECO:0007669"/>
    <property type="project" value="TreeGrafter"/>
</dbReference>
<comment type="caution">
    <text evidence="12">The sequence shown here is derived from an EMBL/GenBank/DDBJ whole genome shotgun (WGS) entry which is preliminary data.</text>
</comment>
<feature type="binding site" evidence="10">
    <location>
        <position position="72"/>
    </location>
    <ligand>
        <name>substrate</name>
    </ligand>
</feature>
<dbReference type="HAMAP" id="MF_01405">
    <property type="entry name" value="Non_canon_purine_NTPase"/>
    <property type="match status" value="1"/>
</dbReference>
<protein>
    <recommendedName>
        <fullName evidence="10">dITP/XTP pyrophosphatase</fullName>
        <ecNumber evidence="10">3.6.1.66</ecNumber>
    </recommendedName>
    <alternativeName>
        <fullName evidence="10">Non-canonical purine NTP pyrophosphatase</fullName>
    </alternativeName>
    <alternativeName>
        <fullName evidence="10">Non-standard purine NTP pyrophosphatase</fullName>
    </alternativeName>
    <alternativeName>
        <fullName evidence="10">Nucleoside-triphosphate diphosphatase</fullName>
    </alternativeName>
    <alternativeName>
        <fullName evidence="10">Nucleoside-triphosphate pyrophosphatase</fullName>
        <shortName evidence="10">NTPase</shortName>
    </alternativeName>
</protein>
<comment type="catalytic activity">
    <reaction evidence="9 10">
        <text>XTP + H2O = XMP + diphosphate + H(+)</text>
        <dbReference type="Rhea" id="RHEA:28610"/>
        <dbReference type="ChEBI" id="CHEBI:15377"/>
        <dbReference type="ChEBI" id="CHEBI:15378"/>
        <dbReference type="ChEBI" id="CHEBI:33019"/>
        <dbReference type="ChEBI" id="CHEBI:57464"/>
        <dbReference type="ChEBI" id="CHEBI:61314"/>
        <dbReference type="EC" id="3.6.1.66"/>
    </reaction>
</comment>
<proteinExistence type="inferred from homology"/>
<evidence type="ECO:0000256" key="1">
    <source>
        <dbReference type="ARBA" id="ARBA00008023"/>
    </source>
</evidence>
<dbReference type="EC" id="3.6.1.66" evidence="10"/>
<sequence>MFNILVLATTNKGKLKEFKELLKDFPVEIRSLADFGPIPEVVEDGETFDDNAYKKAHFTAKVLGLPCIADDSGLAVEALGGAPGVYSARYAGDNASDAENSAKLLKEMEGVSNRKAAFHCVISIAVPSGPALTYEGTCQGELLTAPRGEDGFGYDPIFYYPELGKTFAELSMAEKNKVSHRGKAMAEMAAEFEQVLKWVKQRLTEAKPAKPEHEQFEHNDWSEEIMVREVK</sequence>
<dbReference type="PANTHER" id="PTHR11067:SF9">
    <property type="entry name" value="INOSINE TRIPHOSPHATE PYROPHOSPHATASE"/>
    <property type="match status" value="1"/>
</dbReference>
<evidence type="ECO:0000256" key="8">
    <source>
        <dbReference type="ARBA" id="ARBA00051875"/>
    </source>
</evidence>
<dbReference type="GO" id="GO:0009146">
    <property type="term" value="P:purine nucleoside triphosphate catabolic process"/>
    <property type="evidence" value="ECO:0007669"/>
    <property type="project" value="UniProtKB-UniRule"/>
</dbReference>
<evidence type="ECO:0000256" key="3">
    <source>
        <dbReference type="ARBA" id="ARBA00022723"/>
    </source>
</evidence>
<feature type="binding site" evidence="10">
    <location>
        <position position="71"/>
    </location>
    <ligand>
        <name>Mg(2+)</name>
        <dbReference type="ChEBI" id="CHEBI:18420"/>
    </ligand>
</feature>
<comment type="cofactor">
    <cofactor evidence="10">
        <name>Mg(2+)</name>
        <dbReference type="ChEBI" id="CHEBI:18420"/>
    </cofactor>
    <text evidence="10">Binds 1 Mg(2+) ion per subunit.</text>
</comment>
<keyword evidence="7 10" id="KW-0546">Nucleotide metabolism</keyword>
<dbReference type="GO" id="GO:0017111">
    <property type="term" value="F:ribonucleoside triphosphate phosphatase activity"/>
    <property type="evidence" value="ECO:0007669"/>
    <property type="project" value="InterPro"/>
</dbReference>
<dbReference type="RefSeq" id="WP_307632515.1">
    <property type="nucleotide sequence ID" value="NZ_JAPHEH010000001.1"/>
</dbReference>
<reference evidence="12" key="2">
    <citation type="submission" date="2022-10" db="EMBL/GenBank/DDBJ databases">
        <authorList>
            <person name="Aronson H.S."/>
        </authorList>
    </citation>
    <scope>NUCLEOTIDE SEQUENCE</scope>
    <source>
        <strain evidence="12">RS19-109</strain>
    </source>
</reference>
<evidence type="ECO:0000256" key="5">
    <source>
        <dbReference type="ARBA" id="ARBA00022801"/>
    </source>
</evidence>
<dbReference type="GO" id="GO:0009117">
    <property type="term" value="P:nucleotide metabolic process"/>
    <property type="evidence" value="ECO:0007669"/>
    <property type="project" value="UniProtKB-KW"/>
</dbReference>
<feature type="binding site" evidence="10">
    <location>
        <begin position="152"/>
        <end position="155"/>
    </location>
    <ligand>
        <name>substrate</name>
    </ligand>
</feature>
<organism evidence="12 13">
    <name type="scientific">Thiovibrio frasassiensis</name>
    <dbReference type="NCBI Taxonomy" id="2984131"/>
    <lineage>
        <taxon>Bacteria</taxon>
        <taxon>Pseudomonadati</taxon>
        <taxon>Thermodesulfobacteriota</taxon>
        <taxon>Desulfobulbia</taxon>
        <taxon>Desulfobulbales</taxon>
        <taxon>Thiovibrionaceae</taxon>
        <taxon>Thiovibrio</taxon>
    </lineage>
</organism>
<dbReference type="SUPFAM" id="SSF52972">
    <property type="entry name" value="ITPase-like"/>
    <property type="match status" value="1"/>
</dbReference>
<dbReference type="Gene3D" id="3.90.950.10">
    <property type="match status" value="1"/>
</dbReference>
<comment type="caution">
    <text evidence="10">Lacks conserved residue(s) required for the propagation of feature annotation.</text>
</comment>
<dbReference type="GO" id="GO:0000166">
    <property type="term" value="F:nucleotide binding"/>
    <property type="evidence" value="ECO:0007669"/>
    <property type="project" value="UniProtKB-KW"/>
</dbReference>
<feature type="binding site" evidence="10">
    <location>
        <position position="175"/>
    </location>
    <ligand>
        <name>substrate</name>
    </ligand>
</feature>
<accession>A0A9X4MF76</accession>
<dbReference type="GO" id="GO:0036220">
    <property type="term" value="F:ITP diphosphatase activity"/>
    <property type="evidence" value="ECO:0007669"/>
    <property type="project" value="UniProtKB-UniRule"/>
</dbReference>
<dbReference type="GO" id="GO:0036222">
    <property type="term" value="F:XTP diphosphatase activity"/>
    <property type="evidence" value="ECO:0007669"/>
    <property type="project" value="UniProtKB-UniRule"/>
</dbReference>
<evidence type="ECO:0000256" key="10">
    <source>
        <dbReference type="HAMAP-Rule" id="MF_01405"/>
    </source>
</evidence>
<evidence type="ECO:0000256" key="6">
    <source>
        <dbReference type="ARBA" id="ARBA00022842"/>
    </source>
</evidence>
<dbReference type="InterPro" id="IPR002637">
    <property type="entry name" value="RdgB/HAM1"/>
</dbReference>
<dbReference type="AlphaFoldDB" id="A0A9X4MF76"/>
<keyword evidence="5 10" id="KW-0378">Hydrolase</keyword>
<dbReference type="CDD" id="cd00515">
    <property type="entry name" value="HAM1"/>
    <property type="match status" value="1"/>
</dbReference>
<keyword evidence="6 10" id="KW-0460">Magnesium</keyword>
<dbReference type="Pfam" id="PF01725">
    <property type="entry name" value="Ham1p_like"/>
    <property type="match status" value="1"/>
</dbReference>
<dbReference type="NCBIfam" id="NF011397">
    <property type="entry name" value="PRK14822.1"/>
    <property type="match status" value="1"/>
</dbReference>
<evidence type="ECO:0000256" key="9">
    <source>
        <dbReference type="ARBA" id="ARBA00052017"/>
    </source>
</evidence>
<comment type="subunit">
    <text evidence="2 10">Homodimer.</text>
</comment>
<evidence type="ECO:0000256" key="4">
    <source>
        <dbReference type="ARBA" id="ARBA00022741"/>
    </source>
</evidence>
<reference evidence="12" key="1">
    <citation type="journal article" date="2022" name="bioRxiv">
        <title>Thiovibrio frasassiensisgen. nov., sp. nov., an autotrophic, elemental sulfur disproportionating bacterium isolated from sulfidic karst sediment, and proposal of Thiovibrionaceae fam. nov.</title>
        <authorList>
            <person name="Aronson H."/>
            <person name="Thomas C."/>
            <person name="Bhattacharyya M."/>
            <person name="Eckstein S."/>
            <person name="Jensen S."/>
            <person name="Barco R."/>
            <person name="Macalady J."/>
            <person name="Amend J."/>
        </authorList>
    </citation>
    <scope>NUCLEOTIDE SEQUENCE</scope>
    <source>
        <strain evidence="12">RS19-109</strain>
    </source>
</reference>
<dbReference type="GO" id="GO:0046872">
    <property type="term" value="F:metal ion binding"/>
    <property type="evidence" value="ECO:0007669"/>
    <property type="project" value="UniProtKB-KW"/>
</dbReference>
<dbReference type="GO" id="GO:0035870">
    <property type="term" value="F:dITP diphosphatase activity"/>
    <property type="evidence" value="ECO:0007669"/>
    <property type="project" value="UniProtKB-UniRule"/>
</dbReference>
<evidence type="ECO:0000256" key="2">
    <source>
        <dbReference type="ARBA" id="ARBA00011738"/>
    </source>
</evidence>
<dbReference type="PANTHER" id="PTHR11067">
    <property type="entry name" value="INOSINE TRIPHOSPHATE PYROPHOSPHATASE/HAM1 PROTEIN"/>
    <property type="match status" value="1"/>
</dbReference>
<dbReference type="FunFam" id="3.90.950.10:FF:000001">
    <property type="entry name" value="dITP/XTP pyrophosphatase"/>
    <property type="match status" value="1"/>
</dbReference>